<dbReference type="GO" id="GO:0016829">
    <property type="term" value="F:lyase activity"/>
    <property type="evidence" value="ECO:0007669"/>
    <property type="project" value="UniProtKB-KW"/>
</dbReference>
<protein>
    <submittedName>
        <fullName evidence="1">Phosphonate C-P lyase system protein PhnH</fullName>
    </submittedName>
</protein>
<evidence type="ECO:0000313" key="1">
    <source>
        <dbReference type="EMBL" id="MDN0075262.1"/>
    </source>
</evidence>
<dbReference type="PIRSF" id="PIRSF020680">
    <property type="entry name" value="PhnH"/>
    <property type="match status" value="1"/>
</dbReference>
<dbReference type="SUPFAM" id="SSF159709">
    <property type="entry name" value="PhnH-like"/>
    <property type="match status" value="1"/>
</dbReference>
<dbReference type="Pfam" id="PF05845">
    <property type="entry name" value="PhnH"/>
    <property type="match status" value="1"/>
</dbReference>
<proteinExistence type="predicted"/>
<dbReference type="InterPro" id="IPR008772">
    <property type="entry name" value="Phosphonate_metab_PhnH"/>
</dbReference>
<keyword evidence="2" id="KW-1185">Reference proteome</keyword>
<gene>
    <name evidence="1" type="primary">phnH</name>
    <name evidence="1" type="ORF">QU481_10205</name>
</gene>
<dbReference type="NCBIfam" id="TIGR03292">
    <property type="entry name" value="PhnH_redo"/>
    <property type="match status" value="1"/>
</dbReference>
<dbReference type="Proteomes" id="UP001168540">
    <property type="component" value="Unassembled WGS sequence"/>
</dbReference>
<dbReference type="InterPro" id="IPR038058">
    <property type="entry name" value="PhnH-like_sp"/>
</dbReference>
<evidence type="ECO:0000313" key="2">
    <source>
        <dbReference type="Proteomes" id="UP001168540"/>
    </source>
</evidence>
<dbReference type="Gene3D" id="3.40.50.11310">
    <property type="entry name" value="Bacterial phosphonate metabolism protein PhnH"/>
    <property type="match status" value="1"/>
</dbReference>
<organism evidence="1 2">
    <name type="scientific">Crenobacter oryzisoli</name>
    <dbReference type="NCBI Taxonomy" id="3056844"/>
    <lineage>
        <taxon>Bacteria</taxon>
        <taxon>Pseudomonadati</taxon>
        <taxon>Pseudomonadota</taxon>
        <taxon>Betaproteobacteria</taxon>
        <taxon>Neisseriales</taxon>
        <taxon>Neisseriaceae</taxon>
        <taxon>Crenobacter</taxon>
    </lineage>
</organism>
<sequence length="191" mass="20347">MLLPQFDKPVHDAQRTFRIVLSALAEPLAPLALPVLPPAPQGLLPGTAAVLLTLLDQEVSLFSANLPADTNDWLRFHTGVRLADTVADGDFVLVRDGETVPQLASLKAGEAAYPDRSATVIIETARFGTDQVEGCGPGFAAPRRFGASALSAAFWADWWINHARFPLGVDLLLVSADAVAGLPRTTQVTEI</sequence>
<comment type="caution">
    <text evidence="1">The sequence shown here is derived from an EMBL/GenBank/DDBJ whole genome shotgun (WGS) entry which is preliminary data.</text>
</comment>
<reference evidence="1" key="1">
    <citation type="submission" date="2023-06" db="EMBL/GenBank/DDBJ databases">
        <authorList>
            <person name="Zhang S."/>
        </authorList>
    </citation>
    <scope>NUCLEOTIDE SEQUENCE</scope>
    <source>
        <strain evidence="1">SG2303</strain>
    </source>
</reference>
<dbReference type="EMBL" id="JAUEDK010000015">
    <property type="protein sequence ID" value="MDN0075262.1"/>
    <property type="molecule type" value="Genomic_DNA"/>
</dbReference>
<accession>A0ABT7XN97</accession>
<name>A0ABT7XN97_9NEIS</name>
<keyword evidence="1" id="KW-0456">Lyase</keyword>